<feature type="domain" description="Sulfatase N-terminal" evidence="8">
    <location>
        <begin position="220"/>
        <end position="494"/>
    </location>
</feature>
<organism evidence="9 10">
    <name type="scientific">Asprobacillus argus</name>
    <dbReference type="NCBI Taxonomy" id="3076534"/>
    <lineage>
        <taxon>Bacteria</taxon>
        <taxon>Pseudomonadati</taxon>
        <taxon>Bacteroidota</taxon>
        <taxon>Flavobacteriia</taxon>
        <taxon>Flavobacteriales</taxon>
        <taxon>Flavobacteriaceae</taxon>
        <taxon>Asprobacillus</taxon>
    </lineage>
</organism>
<keyword evidence="10" id="KW-1185">Reference proteome</keyword>
<dbReference type="PANTHER" id="PTHR30443">
    <property type="entry name" value="INNER MEMBRANE PROTEIN"/>
    <property type="match status" value="1"/>
</dbReference>
<dbReference type="Proteomes" id="UP001257277">
    <property type="component" value="Unassembled WGS sequence"/>
</dbReference>
<feature type="transmembrane region" description="Helical" evidence="7">
    <location>
        <begin position="39"/>
        <end position="56"/>
    </location>
</feature>
<evidence type="ECO:0000256" key="6">
    <source>
        <dbReference type="ARBA" id="ARBA00023136"/>
    </source>
</evidence>
<reference evidence="9 10" key="1">
    <citation type="submission" date="2023-09" db="EMBL/GenBank/DDBJ databases">
        <title>Novel taxa isolated from Blanes Bay.</title>
        <authorList>
            <person name="Rey-Velasco X."/>
            <person name="Lucena T."/>
        </authorList>
    </citation>
    <scope>NUCLEOTIDE SEQUENCE [LARGE SCALE GENOMIC DNA]</scope>
    <source>
        <strain evidence="9 10">S356</strain>
    </source>
</reference>
<feature type="transmembrane region" description="Helical" evidence="7">
    <location>
        <begin position="12"/>
        <end position="33"/>
    </location>
</feature>
<dbReference type="RefSeq" id="WP_349240669.1">
    <property type="nucleotide sequence ID" value="NZ_JAVTTO010000001.1"/>
</dbReference>
<evidence type="ECO:0000256" key="2">
    <source>
        <dbReference type="ARBA" id="ARBA00022475"/>
    </source>
</evidence>
<feature type="transmembrane region" description="Helical" evidence="7">
    <location>
        <begin position="154"/>
        <end position="172"/>
    </location>
</feature>
<evidence type="ECO:0000256" key="7">
    <source>
        <dbReference type="SAM" id="Phobius"/>
    </source>
</evidence>
<evidence type="ECO:0000313" key="10">
    <source>
        <dbReference type="Proteomes" id="UP001257277"/>
    </source>
</evidence>
<evidence type="ECO:0000256" key="3">
    <source>
        <dbReference type="ARBA" id="ARBA00022679"/>
    </source>
</evidence>
<dbReference type="Pfam" id="PF00884">
    <property type="entry name" value="Sulfatase"/>
    <property type="match status" value="1"/>
</dbReference>
<keyword evidence="2" id="KW-1003">Cell membrane</keyword>
<evidence type="ECO:0000313" key="9">
    <source>
        <dbReference type="EMBL" id="MDT7831424.1"/>
    </source>
</evidence>
<proteinExistence type="predicted"/>
<dbReference type="EMBL" id="JAVTTO010000001">
    <property type="protein sequence ID" value="MDT7831424.1"/>
    <property type="molecule type" value="Genomic_DNA"/>
</dbReference>
<dbReference type="InterPro" id="IPR040423">
    <property type="entry name" value="PEA_transferase"/>
</dbReference>
<dbReference type="Gene3D" id="3.40.720.10">
    <property type="entry name" value="Alkaline Phosphatase, subunit A"/>
    <property type="match status" value="1"/>
</dbReference>
<evidence type="ECO:0000256" key="1">
    <source>
        <dbReference type="ARBA" id="ARBA00004651"/>
    </source>
</evidence>
<evidence type="ECO:0000256" key="5">
    <source>
        <dbReference type="ARBA" id="ARBA00022989"/>
    </source>
</evidence>
<accession>A0ABU3LCG9</accession>
<evidence type="ECO:0000256" key="4">
    <source>
        <dbReference type="ARBA" id="ARBA00022692"/>
    </source>
</evidence>
<keyword evidence="6 7" id="KW-0472">Membrane</keyword>
<name>A0ABU3LCG9_9FLAO</name>
<comment type="caution">
    <text evidence="9">The sequence shown here is derived from an EMBL/GenBank/DDBJ whole genome shotgun (WGS) entry which is preliminary data.</text>
</comment>
<keyword evidence="5 7" id="KW-1133">Transmembrane helix</keyword>
<dbReference type="InterPro" id="IPR017850">
    <property type="entry name" value="Alkaline_phosphatase_core_sf"/>
</dbReference>
<feature type="transmembrane region" description="Helical" evidence="7">
    <location>
        <begin position="63"/>
        <end position="88"/>
    </location>
</feature>
<gene>
    <name evidence="9" type="ORF">RQM59_03475</name>
</gene>
<protein>
    <submittedName>
        <fullName evidence="9">Sulfatase-like hydrolase/transferase</fullName>
    </submittedName>
</protein>
<keyword evidence="4 7" id="KW-0812">Transmembrane</keyword>
<feature type="transmembrane region" description="Helical" evidence="7">
    <location>
        <begin position="121"/>
        <end position="142"/>
    </location>
</feature>
<keyword evidence="3" id="KW-0808">Transferase</keyword>
<dbReference type="InterPro" id="IPR058130">
    <property type="entry name" value="PEA_transf_C"/>
</dbReference>
<sequence>MMKLFSSKVLKIFLSQGGLWVPFISLFITYLSFGDFTKRPLAAYFLCVLAIILLNNSIRKKQLFLAFLLIASFLFSIIAFFEAAHWFIFNNEITESTIHIVLETTEGESSEFVATYLSPQLMIMAFLHLLSVIFGFLYTYRNYYVLQLDLNKRVKAYGVIGSIVCMLLIIPLKTHFLPTLALDAFIIYKTNRAQLDKLTITEHGAFKDVVHKATDKNEIYVLIIGESTTSHHMGIYGYYRNTTPLLEKRKPELIIYENVSTPFSNTKLSLGAALSLHHDDLDKKYNSTLIQLFNKAGFTTYWISNQKPIGVYETSTRLISKKSQKSVYTDMSEVMYDEQVLFPFKKALQENPKKKLIVIHLMGTHNMYLKRYPKKFDIFTSTPKTKFNHDLAYRSINHYDNAVLYNDYIVNSIISEVEKLKSKSYVLYFSDHGEDVYETINQACHTQEIGTKPMHDIPFLLWFSKSYTGENPDIILDTARKYSLESLIHTVSNLSNVTFDGYNPDKSIISPLFVERKRTISNGKYYEDVFTEE</sequence>
<dbReference type="CDD" id="cd16017">
    <property type="entry name" value="LptA"/>
    <property type="match status" value="1"/>
</dbReference>
<dbReference type="PANTHER" id="PTHR30443:SF2">
    <property type="entry name" value="PHOSPHOETHANOLAMINE TRANSFERASE EPTC"/>
    <property type="match status" value="1"/>
</dbReference>
<dbReference type="InterPro" id="IPR000917">
    <property type="entry name" value="Sulfatase_N"/>
</dbReference>
<comment type="subcellular location">
    <subcellularLocation>
        <location evidence="1">Cell membrane</location>
        <topology evidence="1">Multi-pass membrane protein</topology>
    </subcellularLocation>
</comment>
<evidence type="ECO:0000259" key="8">
    <source>
        <dbReference type="Pfam" id="PF00884"/>
    </source>
</evidence>
<dbReference type="SUPFAM" id="SSF53649">
    <property type="entry name" value="Alkaline phosphatase-like"/>
    <property type="match status" value="1"/>
</dbReference>